<dbReference type="SUPFAM" id="SSF103473">
    <property type="entry name" value="MFS general substrate transporter"/>
    <property type="match status" value="1"/>
</dbReference>
<feature type="transmembrane region" description="Helical" evidence="6">
    <location>
        <begin position="27"/>
        <end position="46"/>
    </location>
</feature>
<feature type="transmembrane region" description="Helical" evidence="6">
    <location>
        <begin position="489"/>
        <end position="508"/>
    </location>
</feature>
<feature type="transmembrane region" description="Helical" evidence="6">
    <location>
        <begin position="92"/>
        <end position="112"/>
    </location>
</feature>
<feature type="transmembrane region" description="Helical" evidence="6">
    <location>
        <begin position="456"/>
        <end position="477"/>
    </location>
</feature>
<feature type="transmembrane region" description="Helical" evidence="6">
    <location>
        <begin position="124"/>
        <end position="149"/>
    </location>
</feature>
<evidence type="ECO:0000256" key="1">
    <source>
        <dbReference type="ARBA" id="ARBA00004141"/>
    </source>
</evidence>
<dbReference type="AlphaFoldDB" id="C9ZTS1"/>
<evidence type="ECO:0000313" key="7">
    <source>
        <dbReference type="EMBL" id="CBH12806.1"/>
    </source>
</evidence>
<dbReference type="GO" id="GO:0016020">
    <property type="term" value="C:membrane"/>
    <property type="evidence" value="ECO:0007669"/>
    <property type="project" value="UniProtKB-SubCell"/>
</dbReference>
<dbReference type="PANTHER" id="PTHR21576">
    <property type="entry name" value="UNCHARACTERIZED NODULIN-LIKE PROTEIN"/>
    <property type="match status" value="1"/>
</dbReference>
<dbReference type="InterPro" id="IPR036259">
    <property type="entry name" value="MFS_trans_sf"/>
</dbReference>
<dbReference type="VEuPathDB" id="TriTrypDB:Tbg972.7.6970"/>
<feature type="transmembrane region" description="Helical" evidence="6">
    <location>
        <begin position="66"/>
        <end position="85"/>
    </location>
</feature>
<proteinExistence type="predicted"/>
<feature type="transmembrane region" description="Helical" evidence="6">
    <location>
        <begin position="245"/>
        <end position="265"/>
    </location>
</feature>
<feature type="transmembrane region" description="Helical" evidence="6">
    <location>
        <begin position="185"/>
        <end position="205"/>
    </location>
</feature>
<feature type="transmembrane region" description="Helical" evidence="6">
    <location>
        <begin position="277"/>
        <end position="297"/>
    </location>
</feature>
<evidence type="ECO:0000256" key="2">
    <source>
        <dbReference type="ARBA" id="ARBA00022692"/>
    </source>
</evidence>
<feature type="transmembrane region" description="Helical" evidence="6">
    <location>
        <begin position="161"/>
        <end position="179"/>
    </location>
</feature>
<feature type="transmembrane region" description="Helical" evidence="6">
    <location>
        <begin position="528"/>
        <end position="551"/>
    </location>
</feature>
<evidence type="ECO:0000256" key="6">
    <source>
        <dbReference type="SAM" id="Phobius"/>
    </source>
</evidence>
<dbReference type="PANTHER" id="PTHR21576:SF157">
    <property type="entry name" value="NODULIN-LIKE DOMAIN-CONTAINING PROTEIN"/>
    <property type="match status" value="1"/>
</dbReference>
<dbReference type="InterPro" id="IPR011701">
    <property type="entry name" value="MFS"/>
</dbReference>
<sequence>MSAPVDNVVVERLSTANQKPINEPRRFATLVLGVFCCMCTSFMYAFNLISGAMQERYDLTQRDLSTITTVGIVVGYFLLPYGFIYDYLGPRPVFVISMTVFCLGTLLLALTFQEVIEGSVVRLSVYNGLMVLGCMLFDLGAVVTVLSVFPSNRGAVMATMKTTTGLGSAILGCIRLAFLSRNTSAYFYFLMSFAFAAGILAIAFLRLPPFHLTGYQEKHLDEEEKAQLRVTKGVYLKQKAPMWRFIYGFAILVTLIVFLPLQGSLSAYLKLGSNFKVGFALVVIALIVIFPFMAFPLTTFDGKRPHDDSDSKAKEHVGAGDEISAAEDKVVETDVDYIAPQFQETFIEGLKTARLWCLLWSVFCCVGVHYVVIYNARFIYTALTGEAPEDALNTLLTVLNGVGSAVGRLCMSYFEIWSQKRRAEDRVPITIALFIPSVCIITMLTLFLTLPKAALPLPYFIAAFSNGFTAAIIALVTRTIFAKDPAKHYNFCYLASVLSAIFLNRLLYGEWYTQQADKLGQDVCTERVCVVMPLAFMLGLAFPAFATSTYLHLQYRRLCMLALDERRRIREEERVLNELPSNPIEPTGNAGEPVHQLK</sequence>
<dbReference type="RefSeq" id="XP_011775086.1">
    <property type="nucleotide sequence ID" value="XM_011776784.1"/>
</dbReference>
<keyword evidence="2 6" id="KW-0812">Transmembrane</keyword>
<name>C9ZTS1_TRYB9</name>
<feature type="transmembrane region" description="Helical" evidence="6">
    <location>
        <begin position="429"/>
        <end position="450"/>
    </location>
</feature>
<dbReference type="GeneID" id="23862978"/>
<feature type="transmembrane region" description="Helical" evidence="6">
    <location>
        <begin position="355"/>
        <end position="374"/>
    </location>
</feature>
<protein>
    <recommendedName>
        <fullName evidence="9">Nodulin-like domain-containing protein</fullName>
    </recommendedName>
</protein>
<dbReference type="OrthoDB" id="251148at2759"/>
<dbReference type="EMBL" id="FN554970">
    <property type="protein sequence ID" value="CBH12806.1"/>
    <property type="molecule type" value="Genomic_DNA"/>
</dbReference>
<feature type="region of interest" description="Disordered" evidence="5">
    <location>
        <begin position="579"/>
        <end position="598"/>
    </location>
</feature>
<dbReference type="KEGG" id="tbg:TbgDal_VII6970"/>
<dbReference type="GO" id="GO:0022857">
    <property type="term" value="F:transmembrane transporter activity"/>
    <property type="evidence" value="ECO:0007669"/>
    <property type="project" value="InterPro"/>
</dbReference>
<accession>C9ZTS1</accession>
<keyword evidence="3 6" id="KW-1133">Transmembrane helix</keyword>
<dbReference type="Pfam" id="PF07690">
    <property type="entry name" value="MFS_1"/>
    <property type="match status" value="1"/>
</dbReference>
<dbReference type="Gene3D" id="1.20.1250.20">
    <property type="entry name" value="MFS general substrate transporter like domains"/>
    <property type="match status" value="2"/>
</dbReference>
<evidence type="ECO:0008006" key="9">
    <source>
        <dbReference type="Google" id="ProtNLM"/>
    </source>
</evidence>
<reference evidence="8" key="1">
    <citation type="journal article" date="2010" name="PLoS Negl. Trop. Dis.">
        <title>The genome sequence of Trypanosoma brucei gambiense, causative agent of chronic human african trypanosomiasis.</title>
        <authorList>
            <person name="Jackson A.P."/>
            <person name="Sanders M."/>
            <person name="Berry A."/>
            <person name="McQuillan J."/>
            <person name="Aslett M.A."/>
            <person name="Quail M.A."/>
            <person name="Chukualim B."/>
            <person name="Capewell P."/>
            <person name="MacLeod A."/>
            <person name="Melville S.E."/>
            <person name="Gibson W."/>
            <person name="Barry J.D."/>
            <person name="Berriman M."/>
            <person name="Hertz-Fowler C."/>
        </authorList>
    </citation>
    <scope>NUCLEOTIDE SEQUENCE [LARGE SCALE GENOMIC DNA]</scope>
    <source>
        <strain evidence="8">MHOM/CI/86/DAL972</strain>
    </source>
</reference>
<gene>
    <name evidence="7" type="ORF">TbgDal_VII6970</name>
</gene>
<organism evidence="7 8">
    <name type="scientific">Trypanosoma brucei gambiense (strain MHOM/CI/86/DAL972)</name>
    <dbReference type="NCBI Taxonomy" id="679716"/>
    <lineage>
        <taxon>Eukaryota</taxon>
        <taxon>Discoba</taxon>
        <taxon>Euglenozoa</taxon>
        <taxon>Kinetoplastea</taxon>
        <taxon>Metakinetoplastina</taxon>
        <taxon>Trypanosomatida</taxon>
        <taxon>Trypanosomatidae</taxon>
        <taxon>Trypanosoma</taxon>
    </lineage>
</organism>
<dbReference type="Proteomes" id="UP000002316">
    <property type="component" value="Chromosome 7"/>
</dbReference>
<evidence type="ECO:0000256" key="5">
    <source>
        <dbReference type="SAM" id="MobiDB-lite"/>
    </source>
</evidence>
<comment type="subcellular location">
    <subcellularLocation>
        <location evidence="1">Membrane</location>
        <topology evidence="1">Multi-pass membrane protein</topology>
    </subcellularLocation>
</comment>
<keyword evidence="4 6" id="KW-0472">Membrane</keyword>
<evidence type="ECO:0000256" key="3">
    <source>
        <dbReference type="ARBA" id="ARBA00022989"/>
    </source>
</evidence>
<evidence type="ECO:0000256" key="4">
    <source>
        <dbReference type="ARBA" id="ARBA00023136"/>
    </source>
</evidence>
<evidence type="ECO:0000313" key="8">
    <source>
        <dbReference type="Proteomes" id="UP000002316"/>
    </source>
</evidence>
<dbReference type="FunFam" id="1.20.1250.20:FF:000909">
    <property type="entry name" value="Uncharacterized protein"/>
    <property type="match status" value="1"/>
</dbReference>